<name>A0ABS1JU27_9BURK</name>
<reference evidence="1 2" key="1">
    <citation type="journal article" date="2017" name="Int. J. Syst. Evol. Microbiol.">
        <title>Ramlibacter alkalitolerans sp. nov., alkali-tolerant bacterium isolated from soil of ginseng.</title>
        <authorList>
            <person name="Lee D.H."/>
            <person name="Cha C.J."/>
        </authorList>
    </citation>
    <scope>NUCLEOTIDE SEQUENCE [LARGE SCALE GENOMIC DNA]</scope>
    <source>
        <strain evidence="1 2">KACC 19305</strain>
    </source>
</reference>
<keyword evidence="2" id="KW-1185">Reference proteome</keyword>
<gene>
    <name evidence="1" type="ORF">JI746_21680</name>
</gene>
<sequence>MQSFPKFVNSLEAAERSFEECADALDQDVLDQFAAMGDDAAELLELDADPTPENLARRLELRAALSVADATRNATLAASQEAAADAKAVHELLHKDRRVLAVHFGRMCAVSCFKRTLH</sequence>
<comment type="caution">
    <text evidence="1">The sequence shown here is derived from an EMBL/GenBank/DDBJ whole genome shotgun (WGS) entry which is preliminary data.</text>
</comment>
<dbReference type="RefSeq" id="WP_201692366.1">
    <property type="nucleotide sequence ID" value="NZ_JAEQND010000013.1"/>
</dbReference>
<accession>A0ABS1JU27</accession>
<evidence type="ECO:0000313" key="2">
    <source>
        <dbReference type="Proteomes" id="UP000622707"/>
    </source>
</evidence>
<dbReference type="Proteomes" id="UP000622707">
    <property type="component" value="Unassembled WGS sequence"/>
</dbReference>
<proteinExistence type="predicted"/>
<dbReference type="EMBL" id="JAEQND010000013">
    <property type="protein sequence ID" value="MBL0427732.1"/>
    <property type="molecule type" value="Genomic_DNA"/>
</dbReference>
<organism evidence="1 2">
    <name type="scientific">Ramlibacter alkalitolerans</name>
    <dbReference type="NCBI Taxonomy" id="2039631"/>
    <lineage>
        <taxon>Bacteria</taxon>
        <taxon>Pseudomonadati</taxon>
        <taxon>Pseudomonadota</taxon>
        <taxon>Betaproteobacteria</taxon>
        <taxon>Burkholderiales</taxon>
        <taxon>Comamonadaceae</taxon>
        <taxon>Ramlibacter</taxon>
    </lineage>
</organism>
<protein>
    <submittedName>
        <fullName evidence="1">Uncharacterized protein</fullName>
    </submittedName>
</protein>
<evidence type="ECO:0000313" key="1">
    <source>
        <dbReference type="EMBL" id="MBL0427732.1"/>
    </source>
</evidence>